<proteinExistence type="predicted"/>
<dbReference type="EMBL" id="CM008053">
    <property type="protein sequence ID" value="PVH33751.1"/>
    <property type="molecule type" value="Genomic_DNA"/>
</dbReference>
<protein>
    <recommendedName>
        <fullName evidence="3">Secreted protein</fullName>
    </recommendedName>
</protein>
<keyword evidence="1" id="KW-0732">Signal</keyword>
<accession>A0A2T8I7U9</accession>
<evidence type="ECO:0000313" key="2">
    <source>
        <dbReference type="EMBL" id="PVH33751.1"/>
    </source>
</evidence>
<organism evidence="2">
    <name type="scientific">Panicum hallii</name>
    <dbReference type="NCBI Taxonomy" id="206008"/>
    <lineage>
        <taxon>Eukaryota</taxon>
        <taxon>Viridiplantae</taxon>
        <taxon>Streptophyta</taxon>
        <taxon>Embryophyta</taxon>
        <taxon>Tracheophyta</taxon>
        <taxon>Spermatophyta</taxon>
        <taxon>Magnoliopsida</taxon>
        <taxon>Liliopsida</taxon>
        <taxon>Poales</taxon>
        <taxon>Poaceae</taxon>
        <taxon>PACMAD clade</taxon>
        <taxon>Panicoideae</taxon>
        <taxon>Panicodae</taxon>
        <taxon>Paniceae</taxon>
        <taxon>Panicinae</taxon>
        <taxon>Panicum</taxon>
        <taxon>Panicum sect. Panicum</taxon>
    </lineage>
</organism>
<dbReference type="AlphaFoldDB" id="A0A2T8I7U9"/>
<dbReference type="Gramene" id="PVH33751">
    <property type="protein sequence ID" value="PVH33751"/>
    <property type="gene ID" value="PAHAL_8G058500"/>
</dbReference>
<feature type="signal peptide" evidence="1">
    <location>
        <begin position="1"/>
        <end position="22"/>
    </location>
</feature>
<sequence length="135" mass="14570">MRRWRQRPVRVLLASWGSGAWRLRVCAGAAARARRRPRRRLWWLTWVLRASRRGDTWRLRGRAGTAFAPCGLGMHLGGCGGGGWCGCPAPRGSVAPGGTGLGMRAGTVLMPHELGASPADLLHPRADSLSGGRPR</sequence>
<gene>
    <name evidence="2" type="ORF">PAHAL_8G058500</name>
</gene>
<evidence type="ECO:0000256" key="1">
    <source>
        <dbReference type="SAM" id="SignalP"/>
    </source>
</evidence>
<feature type="chain" id="PRO_5015476104" description="Secreted protein" evidence="1">
    <location>
        <begin position="23"/>
        <end position="135"/>
    </location>
</feature>
<dbReference type="Proteomes" id="UP000243499">
    <property type="component" value="Chromosome 8"/>
</dbReference>
<evidence type="ECO:0008006" key="3">
    <source>
        <dbReference type="Google" id="ProtNLM"/>
    </source>
</evidence>
<name>A0A2T8I7U9_9POAL</name>
<reference evidence="2" key="1">
    <citation type="submission" date="2018-04" db="EMBL/GenBank/DDBJ databases">
        <title>WGS assembly of Panicum hallii.</title>
        <authorList>
            <person name="Lovell J."/>
            <person name="Jenkins J."/>
            <person name="Lowry D."/>
            <person name="Mamidi S."/>
            <person name="Sreedasyam A."/>
            <person name="Weng X."/>
            <person name="Barry K."/>
            <person name="Bonette J."/>
            <person name="Campitelli B."/>
            <person name="Daum C."/>
            <person name="Gordon S."/>
            <person name="Gould B."/>
            <person name="Lipzen A."/>
            <person name="Macqueen A."/>
            <person name="Palacio-Mejia J."/>
            <person name="Plott C."/>
            <person name="Shakirov E."/>
            <person name="Shu S."/>
            <person name="Yoshinaga Y."/>
            <person name="Zane M."/>
            <person name="Rokhsar D."/>
            <person name="Grimwood J."/>
            <person name="Schmutz J."/>
            <person name="Juenger T."/>
        </authorList>
    </citation>
    <scope>NUCLEOTIDE SEQUENCE [LARGE SCALE GENOMIC DNA]</scope>
    <source>
        <strain evidence="2">FIL2</strain>
    </source>
</reference>